<accession>A0ABT2HMR0</accession>
<proteinExistence type="predicted"/>
<keyword evidence="1" id="KW-0328">Glycosyltransferase</keyword>
<keyword evidence="2" id="KW-0808">Transferase</keyword>
<dbReference type="Proteomes" id="UP001205046">
    <property type="component" value="Unassembled WGS sequence"/>
</dbReference>
<name>A0ABT2HMR0_9MICC</name>
<evidence type="ECO:0000256" key="1">
    <source>
        <dbReference type="ARBA" id="ARBA00022676"/>
    </source>
</evidence>
<evidence type="ECO:0000313" key="5">
    <source>
        <dbReference type="Proteomes" id="UP001205046"/>
    </source>
</evidence>
<reference evidence="4 5" key="1">
    <citation type="submission" date="2022-04" db="EMBL/GenBank/DDBJ databases">
        <title>Human microbiome associated bacterial genomes.</title>
        <authorList>
            <person name="Sandstrom S."/>
            <person name="Salamzade R."/>
            <person name="Kalan L.R."/>
        </authorList>
    </citation>
    <scope>NUCLEOTIDE SEQUENCE [LARGE SCALE GENOMIC DNA]</scope>
    <source>
        <strain evidence="5">p3-SID767</strain>
    </source>
</reference>
<sequence>MRASDLRTVTAEARDAARNHRLRLAVIIPVFNNGELLRTRAFPSLVNSAYFAQMHILLIDDGSTYTATREAVTELAVAHPNVTAFFHPEGGSGSASRPRNTGLELAFTDYLTYLDPDDEMLDDGYWKLVEDLEAEPRAQFALGDEITDRNGQQRLLPNRPHYGKLADAEGLIRLSKNALRRTGFRPTSIEAMVVRTQWLKEQKLQQVEGAAGQDTLFFLQVLQAADVCLLRDEPVYIYYADVAGSMVNAVGPGYFHKCLTLEKAQVKWLQQEGLLQDYLETRFEKFFVTWYLRQFSRVQPEHRQEVRSLLWEIACCYLSDPRAHRWQYPQSMWFFRKPGLPSLEGLRPWAAQAKLRGSAAAGQARQLTEGALTRAERLASRIRSGGDQPER</sequence>
<dbReference type="InterPro" id="IPR001173">
    <property type="entry name" value="Glyco_trans_2-like"/>
</dbReference>
<dbReference type="PANTHER" id="PTHR22916:SF51">
    <property type="entry name" value="GLYCOSYLTRANSFERASE EPSH-RELATED"/>
    <property type="match status" value="1"/>
</dbReference>
<dbReference type="CDD" id="cd00761">
    <property type="entry name" value="Glyco_tranf_GTA_type"/>
    <property type="match status" value="1"/>
</dbReference>
<dbReference type="EMBL" id="JALXMO010000002">
    <property type="protein sequence ID" value="MCT1605970.1"/>
    <property type="molecule type" value="Genomic_DNA"/>
</dbReference>
<comment type="caution">
    <text evidence="4">The sequence shown here is derived from an EMBL/GenBank/DDBJ whole genome shotgun (WGS) entry which is preliminary data.</text>
</comment>
<evidence type="ECO:0000256" key="2">
    <source>
        <dbReference type="ARBA" id="ARBA00022679"/>
    </source>
</evidence>
<dbReference type="InterPro" id="IPR029044">
    <property type="entry name" value="Nucleotide-diphossugar_trans"/>
</dbReference>
<dbReference type="PANTHER" id="PTHR22916">
    <property type="entry name" value="GLYCOSYLTRANSFERASE"/>
    <property type="match status" value="1"/>
</dbReference>
<evidence type="ECO:0000313" key="4">
    <source>
        <dbReference type="EMBL" id="MCT1605970.1"/>
    </source>
</evidence>
<protein>
    <submittedName>
        <fullName evidence="4">Glycosyltransferase</fullName>
    </submittedName>
</protein>
<dbReference type="SUPFAM" id="SSF53448">
    <property type="entry name" value="Nucleotide-diphospho-sugar transferases"/>
    <property type="match status" value="1"/>
</dbReference>
<gene>
    <name evidence="4" type="ORF">M3B43_01265</name>
</gene>
<keyword evidence="5" id="KW-1185">Reference proteome</keyword>
<organism evidence="4 5">
    <name type="scientific">Nesterenkonia massiliensis</name>
    <dbReference type="NCBI Taxonomy" id="1232429"/>
    <lineage>
        <taxon>Bacteria</taxon>
        <taxon>Bacillati</taxon>
        <taxon>Actinomycetota</taxon>
        <taxon>Actinomycetes</taxon>
        <taxon>Micrococcales</taxon>
        <taxon>Micrococcaceae</taxon>
        <taxon>Nesterenkonia</taxon>
    </lineage>
</organism>
<dbReference type="Pfam" id="PF00535">
    <property type="entry name" value="Glycos_transf_2"/>
    <property type="match status" value="1"/>
</dbReference>
<dbReference type="RefSeq" id="WP_260072213.1">
    <property type="nucleotide sequence ID" value="NZ_JALXMO010000002.1"/>
</dbReference>
<dbReference type="Gene3D" id="3.90.550.10">
    <property type="entry name" value="Spore Coat Polysaccharide Biosynthesis Protein SpsA, Chain A"/>
    <property type="match status" value="1"/>
</dbReference>
<evidence type="ECO:0000259" key="3">
    <source>
        <dbReference type="Pfam" id="PF00535"/>
    </source>
</evidence>
<feature type="domain" description="Glycosyltransferase 2-like" evidence="3">
    <location>
        <begin position="26"/>
        <end position="139"/>
    </location>
</feature>